<evidence type="ECO:0000256" key="3">
    <source>
        <dbReference type="ARBA" id="ARBA00023163"/>
    </source>
</evidence>
<feature type="DNA-binding region" description="H-T-H motif" evidence="4">
    <location>
        <begin position="34"/>
        <end position="53"/>
    </location>
</feature>
<dbReference type="GO" id="GO:0003700">
    <property type="term" value="F:DNA-binding transcription factor activity"/>
    <property type="evidence" value="ECO:0007669"/>
    <property type="project" value="TreeGrafter"/>
</dbReference>
<feature type="domain" description="HTH tetR-type" evidence="5">
    <location>
        <begin position="12"/>
        <end position="71"/>
    </location>
</feature>
<dbReference type="Pfam" id="PF00440">
    <property type="entry name" value="TetR_N"/>
    <property type="match status" value="1"/>
</dbReference>
<dbReference type="PROSITE" id="PS50977">
    <property type="entry name" value="HTH_TETR_2"/>
    <property type="match status" value="1"/>
</dbReference>
<dbReference type="InterPro" id="IPR050109">
    <property type="entry name" value="HTH-type_TetR-like_transc_reg"/>
</dbReference>
<evidence type="ECO:0000313" key="7">
    <source>
        <dbReference type="Proteomes" id="UP000249524"/>
    </source>
</evidence>
<protein>
    <recommendedName>
        <fullName evidence="5">HTH tetR-type domain-containing protein</fullName>
    </recommendedName>
</protein>
<evidence type="ECO:0000256" key="4">
    <source>
        <dbReference type="PROSITE-ProRule" id="PRU00335"/>
    </source>
</evidence>
<dbReference type="GO" id="GO:0000976">
    <property type="term" value="F:transcription cis-regulatory region binding"/>
    <property type="evidence" value="ECO:0007669"/>
    <property type="project" value="TreeGrafter"/>
</dbReference>
<gene>
    <name evidence="6" type="ORF">DJ019_03045</name>
</gene>
<comment type="caution">
    <text evidence="6">The sequence shown here is derived from an EMBL/GenBank/DDBJ whole genome shotgun (WGS) entry which is preliminary data.</text>
</comment>
<dbReference type="EMBL" id="QFYS01000001">
    <property type="protein sequence ID" value="RAK69000.1"/>
    <property type="molecule type" value="Genomic_DNA"/>
</dbReference>
<organism evidence="6 7">
    <name type="scientific">Phenylobacterium kunshanense</name>
    <dbReference type="NCBI Taxonomy" id="1445034"/>
    <lineage>
        <taxon>Bacteria</taxon>
        <taxon>Pseudomonadati</taxon>
        <taxon>Pseudomonadota</taxon>
        <taxon>Alphaproteobacteria</taxon>
        <taxon>Caulobacterales</taxon>
        <taxon>Caulobacteraceae</taxon>
        <taxon>Phenylobacterium</taxon>
    </lineage>
</organism>
<accession>A0A328BNR6</accession>
<dbReference type="InterPro" id="IPR009057">
    <property type="entry name" value="Homeodomain-like_sf"/>
</dbReference>
<dbReference type="OrthoDB" id="9811084at2"/>
<evidence type="ECO:0000256" key="1">
    <source>
        <dbReference type="ARBA" id="ARBA00023015"/>
    </source>
</evidence>
<dbReference type="PANTHER" id="PTHR30055">
    <property type="entry name" value="HTH-TYPE TRANSCRIPTIONAL REGULATOR RUTR"/>
    <property type="match status" value="1"/>
</dbReference>
<dbReference type="AlphaFoldDB" id="A0A328BNR6"/>
<dbReference type="PRINTS" id="PR00455">
    <property type="entry name" value="HTHTETR"/>
</dbReference>
<sequence>MGKPARRRLAPEERKRELLDAAERLLNAHGARVRVEDVCREAGVAKGTFFLYFPSWDDLLAAVRQRLVSTFDARHPLPTELEGPVDWPRLVETQAAAFIDYTLARRGVGEAVFHGDFAERRPLADNAILRLSAVIRAGQEAEAFGPVDPESTARLMFAAIHEAADAVAGGADRDKILAALQSLLRRCLAP</sequence>
<keyword evidence="2 4" id="KW-0238">DNA-binding</keyword>
<reference evidence="6 7" key="1">
    <citation type="submission" date="2018-05" db="EMBL/GenBank/DDBJ databases">
        <authorList>
            <person name="Lanie J.A."/>
            <person name="Ng W.-L."/>
            <person name="Kazmierczak K.M."/>
            <person name="Andrzejewski T.M."/>
            <person name="Davidsen T.M."/>
            <person name="Wayne K.J."/>
            <person name="Tettelin H."/>
            <person name="Glass J.I."/>
            <person name="Rusch D."/>
            <person name="Podicherti R."/>
            <person name="Tsui H.-C.T."/>
            <person name="Winkler M.E."/>
        </authorList>
    </citation>
    <scope>NUCLEOTIDE SEQUENCE [LARGE SCALE GENOMIC DNA]</scope>
    <source>
        <strain evidence="6 7">BUT-10</strain>
    </source>
</reference>
<dbReference type="Gene3D" id="1.10.357.10">
    <property type="entry name" value="Tetracycline Repressor, domain 2"/>
    <property type="match status" value="1"/>
</dbReference>
<keyword evidence="7" id="KW-1185">Reference proteome</keyword>
<dbReference type="Proteomes" id="UP000249524">
    <property type="component" value="Unassembled WGS sequence"/>
</dbReference>
<evidence type="ECO:0000259" key="5">
    <source>
        <dbReference type="PROSITE" id="PS50977"/>
    </source>
</evidence>
<dbReference type="RefSeq" id="WP_111274492.1">
    <property type="nucleotide sequence ID" value="NZ_QFYS01000001.1"/>
</dbReference>
<dbReference type="InterPro" id="IPR001647">
    <property type="entry name" value="HTH_TetR"/>
</dbReference>
<evidence type="ECO:0000256" key="2">
    <source>
        <dbReference type="ARBA" id="ARBA00023125"/>
    </source>
</evidence>
<dbReference type="PANTHER" id="PTHR30055:SF234">
    <property type="entry name" value="HTH-TYPE TRANSCRIPTIONAL REGULATOR BETI"/>
    <property type="match status" value="1"/>
</dbReference>
<dbReference type="SUPFAM" id="SSF46689">
    <property type="entry name" value="Homeodomain-like"/>
    <property type="match status" value="1"/>
</dbReference>
<keyword evidence="1" id="KW-0805">Transcription regulation</keyword>
<evidence type="ECO:0000313" key="6">
    <source>
        <dbReference type="EMBL" id="RAK69000.1"/>
    </source>
</evidence>
<keyword evidence="3" id="KW-0804">Transcription</keyword>
<name>A0A328BNR6_9CAUL</name>
<proteinExistence type="predicted"/>